<keyword evidence="2" id="KW-1185">Reference proteome</keyword>
<name>A0A1G4JSB6_9SACH</name>
<gene>
    <name evidence="1" type="ORF">LAMI_0E15478G</name>
</gene>
<sequence length="567" mass="64845">MEVQDPATTAAVELLIRELKSSRFHDSWGAISQNLVHYCPRIRSRRQQKMLFDSLWTSPFLQSVSVDNITTWFEISEAIFTWKLDISEPQIKLADFFLFWDEALRKCQHWSVAHLALLSGALSTDGKFQEFQERYAVDGSDTVASRYVAWRFKIFMPLWTAAITKQPQSPAIIEQLALIFVGQYPGEDAKNIPCSLLSQILMDLCVRLLSGEISQHSFLSRHLSQVSHVLQVTLLSVPDTLISRILSQLCVATSNLATKELNDGENDYKSLFYTHLLLTVVSVLKATVVRAEPHIQVCRQVMFILFNLSFITESFGTVGFEEFELSYEVTTLGLLRDNLNLLSVTEVMRSNLRSNTQNEVSNARMVFLFTFLERVLPYAAYPKPYFDEYLLPLIFGFIASPQTRIAEAAHSACLALISNQTVPYIQTWKLHGCKSYLLVSLSQFRQGRLNSGQLTMISQTIASQFASITRVAKDFSRQILQTIYLAVLNCENDAMRPVLIECLIGQLPFVSHKYVWDWLDNCYELILKSRDHRVQLLDKLWQCILGSSDNTLLIEWWFRQGLPSSKL</sequence>
<proteinExistence type="predicted"/>
<evidence type="ECO:0000313" key="2">
    <source>
        <dbReference type="Proteomes" id="UP000191024"/>
    </source>
</evidence>
<accession>A0A1G4JSB6</accession>
<organism evidence="1 2">
    <name type="scientific">Lachancea mirantina</name>
    <dbReference type="NCBI Taxonomy" id="1230905"/>
    <lineage>
        <taxon>Eukaryota</taxon>
        <taxon>Fungi</taxon>
        <taxon>Dikarya</taxon>
        <taxon>Ascomycota</taxon>
        <taxon>Saccharomycotina</taxon>
        <taxon>Saccharomycetes</taxon>
        <taxon>Saccharomycetales</taxon>
        <taxon>Saccharomycetaceae</taxon>
        <taxon>Lachancea</taxon>
    </lineage>
</organism>
<reference evidence="1 2" key="1">
    <citation type="submission" date="2016-03" db="EMBL/GenBank/DDBJ databases">
        <authorList>
            <person name="Devillers H."/>
        </authorList>
    </citation>
    <scope>NUCLEOTIDE SEQUENCE [LARGE SCALE GENOMIC DNA]</scope>
    <source>
        <strain evidence="1">CBS 11717</strain>
    </source>
</reference>
<dbReference type="AlphaFoldDB" id="A0A1G4JSB6"/>
<dbReference type="InterPro" id="IPR055334">
    <property type="entry name" value="PEX8-like"/>
</dbReference>
<dbReference type="OrthoDB" id="2357318at2759"/>
<evidence type="ECO:0000313" key="1">
    <source>
        <dbReference type="EMBL" id="SCU93754.1"/>
    </source>
</evidence>
<dbReference type="PANTHER" id="PTHR39214">
    <property type="entry name" value="MICROBODY (PEROXISOME) BIOGENESIS PROTEIN PEROXIN 8 (EUROFUNG)"/>
    <property type="match status" value="1"/>
</dbReference>
<dbReference type="STRING" id="1230905.A0A1G4JSB6"/>
<protein>
    <submittedName>
        <fullName evidence="1">LAMI_0E15478g1_1</fullName>
    </submittedName>
</protein>
<dbReference type="EMBL" id="LT598465">
    <property type="protein sequence ID" value="SCU93754.1"/>
    <property type="molecule type" value="Genomic_DNA"/>
</dbReference>
<dbReference type="PANTHER" id="PTHR39214:SF1">
    <property type="entry name" value="MICROBODY (PEROXISOME) BIOGENESIS PROTEIN PEROXIN 8 (EUROFUNG)"/>
    <property type="match status" value="1"/>
</dbReference>
<dbReference type="Proteomes" id="UP000191024">
    <property type="component" value="Chromosome E"/>
</dbReference>